<evidence type="ECO:0000259" key="1">
    <source>
        <dbReference type="Pfam" id="PF18329"/>
    </source>
</evidence>
<dbReference type="RefSeq" id="WP_192011702.1">
    <property type="nucleotide sequence ID" value="NZ_JACYTQ010000008.1"/>
</dbReference>
<protein>
    <recommendedName>
        <fullName evidence="1">Surface glycan-binding protein B xyloglucan binding domain-containing protein</fullName>
    </recommendedName>
</protein>
<evidence type="ECO:0000313" key="2">
    <source>
        <dbReference type="EMBL" id="MBD8490834.1"/>
    </source>
</evidence>
<gene>
    <name evidence="2" type="ORF">IFO69_18930</name>
</gene>
<dbReference type="Gene3D" id="2.60.40.10">
    <property type="entry name" value="Immunoglobulins"/>
    <property type="match status" value="2"/>
</dbReference>
<name>A0ABR9AT95_9BACT</name>
<dbReference type="InterPro" id="IPR014756">
    <property type="entry name" value="Ig_E-set"/>
</dbReference>
<dbReference type="Proteomes" id="UP000647133">
    <property type="component" value="Unassembled WGS sequence"/>
</dbReference>
<sequence length="425" mass="45883">MNNIKTIINQWGQYWSLLVMLGMVLCFSCTDDEDAVTGMPMIERIRNTDPSTADSSFVNATLGSTLAILGQNLGTTQEVYLNDYPLGVNPAYVTNSNVIVTVNDSVPTVATDPNVPNTLRLVTKGGETSIQFQTLPPAPQILRVSNQYVKPGDELTLVGRYFYFVDTVYFPGEDVFVTEGFSTNSTGTTLKVTVPDGVDYSDGSSVSVVTQSGGSAVNRNTQIYDGNGMVADFDTNGALEWPWNWGWGISGNMIVPSINGVMGIEGNFGAIDQELPANWGWNNDKVINFANWGGEQIFPTSPEDKYNPSAPIGNFDIRLEMAVNTTASLDGINMDLWYPDSQGNELQVSVPLVNFITTTDGTWYTISVNASQLTSGNIRLGTYGDMLAGGADGVKQLRVVIQNTTGSDVPVVIGVDNVRIVRAAQ</sequence>
<feature type="domain" description="Surface glycan-binding protein B xyloglucan binding" evidence="1">
    <location>
        <begin position="224"/>
        <end position="422"/>
    </location>
</feature>
<reference evidence="2 3" key="1">
    <citation type="submission" date="2020-09" db="EMBL/GenBank/DDBJ databases">
        <title>Echinicola sp. CAU 1574 isolated from sand of Sido Beach.</title>
        <authorList>
            <person name="Kim W."/>
        </authorList>
    </citation>
    <scope>NUCLEOTIDE SEQUENCE [LARGE SCALE GENOMIC DNA]</scope>
    <source>
        <strain evidence="2 3">CAU 1574</strain>
    </source>
</reference>
<dbReference type="SUPFAM" id="SSF81296">
    <property type="entry name" value="E set domains"/>
    <property type="match status" value="1"/>
</dbReference>
<evidence type="ECO:0000313" key="3">
    <source>
        <dbReference type="Proteomes" id="UP000647133"/>
    </source>
</evidence>
<proteinExistence type="predicted"/>
<dbReference type="EMBL" id="JACYTQ010000008">
    <property type="protein sequence ID" value="MBD8490834.1"/>
    <property type="molecule type" value="Genomic_DNA"/>
</dbReference>
<organism evidence="2 3">
    <name type="scientific">Echinicola arenosa</name>
    <dbReference type="NCBI Taxonomy" id="2774144"/>
    <lineage>
        <taxon>Bacteria</taxon>
        <taxon>Pseudomonadati</taxon>
        <taxon>Bacteroidota</taxon>
        <taxon>Cytophagia</taxon>
        <taxon>Cytophagales</taxon>
        <taxon>Cyclobacteriaceae</taxon>
        <taxon>Echinicola</taxon>
    </lineage>
</organism>
<dbReference type="InterPro" id="IPR040475">
    <property type="entry name" value="SGBP_B_XBD"/>
</dbReference>
<dbReference type="InterPro" id="IPR013783">
    <property type="entry name" value="Ig-like_fold"/>
</dbReference>
<dbReference type="Pfam" id="PF18329">
    <property type="entry name" value="SGBP_B_XBD"/>
    <property type="match status" value="1"/>
</dbReference>
<accession>A0ABR9AT95</accession>
<comment type="caution">
    <text evidence="2">The sequence shown here is derived from an EMBL/GenBank/DDBJ whole genome shotgun (WGS) entry which is preliminary data.</text>
</comment>
<keyword evidence="3" id="KW-1185">Reference proteome</keyword>